<evidence type="ECO:0000259" key="5">
    <source>
        <dbReference type="PROSITE" id="PS50853"/>
    </source>
</evidence>
<dbReference type="InterPro" id="IPR003961">
    <property type="entry name" value="FN3_dom"/>
</dbReference>
<dbReference type="Proteomes" id="UP000752171">
    <property type="component" value="Unassembled WGS sequence"/>
</dbReference>
<evidence type="ECO:0000313" key="8">
    <source>
        <dbReference type="Proteomes" id="UP000694621"/>
    </source>
</evidence>
<evidence type="ECO:0000313" key="9">
    <source>
        <dbReference type="Proteomes" id="UP000752171"/>
    </source>
</evidence>
<evidence type="ECO:0000256" key="4">
    <source>
        <dbReference type="SAM" id="SignalP"/>
    </source>
</evidence>
<dbReference type="Ensembl" id="ENSAMXT00005009871.1">
    <property type="protein sequence ID" value="ENSAMXP00005008839.1"/>
    <property type="gene ID" value="ENSAMXG00005005078.1"/>
</dbReference>
<evidence type="ECO:0000256" key="3">
    <source>
        <dbReference type="SAM" id="Phobius"/>
    </source>
</evidence>
<feature type="signal peptide" evidence="4">
    <location>
        <begin position="1"/>
        <end position="23"/>
    </location>
</feature>
<dbReference type="Proteomes" id="UP000694621">
    <property type="component" value="Unplaced"/>
</dbReference>
<feature type="compositionally biased region" description="Polar residues" evidence="2">
    <location>
        <begin position="437"/>
        <end position="455"/>
    </location>
</feature>
<evidence type="ECO:0000256" key="1">
    <source>
        <dbReference type="ARBA" id="ARBA00022737"/>
    </source>
</evidence>
<dbReference type="AlphaFoldDB" id="A0A8B9H8A2"/>
<dbReference type="SMART" id="SM00060">
    <property type="entry name" value="FN3"/>
    <property type="match status" value="4"/>
</dbReference>
<dbReference type="Gene3D" id="2.60.40.10">
    <property type="entry name" value="Immunoglobulins"/>
    <property type="match status" value="2"/>
</dbReference>
<feature type="domain" description="Fibronectin type-III" evidence="5">
    <location>
        <begin position="206"/>
        <end position="296"/>
    </location>
</feature>
<keyword evidence="1" id="KW-0677">Repeat</keyword>
<dbReference type="PANTHER" id="PTHR46708:SF2">
    <property type="entry name" value="FIBRONECTIN TYPE-III DOMAIN-CONTAINING PROTEIN"/>
    <property type="match status" value="1"/>
</dbReference>
<dbReference type="PROSITE" id="PS50853">
    <property type="entry name" value="FN3"/>
    <property type="match status" value="2"/>
</dbReference>
<reference evidence="7" key="2">
    <citation type="submission" date="2025-05" db="UniProtKB">
        <authorList>
            <consortium name="Ensembl"/>
        </authorList>
    </citation>
    <scope>IDENTIFICATION</scope>
</reference>
<dbReference type="OrthoDB" id="7357196at2759"/>
<accession>A0A8B9H8A2</accession>
<keyword evidence="6" id="KW-0675">Receptor</keyword>
<keyword evidence="4" id="KW-0732">Signal</keyword>
<dbReference type="SUPFAM" id="SSF49265">
    <property type="entry name" value="Fibronectin type III"/>
    <property type="match status" value="3"/>
</dbReference>
<dbReference type="Pfam" id="PF00041">
    <property type="entry name" value="fn3"/>
    <property type="match status" value="2"/>
</dbReference>
<feature type="transmembrane region" description="Helical" evidence="3">
    <location>
        <begin position="378"/>
        <end position="399"/>
    </location>
</feature>
<dbReference type="InterPro" id="IPR013783">
    <property type="entry name" value="Ig-like_fold"/>
</dbReference>
<keyword evidence="3" id="KW-0472">Membrane</keyword>
<feature type="region of interest" description="Disordered" evidence="2">
    <location>
        <begin position="429"/>
        <end position="462"/>
    </location>
</feature>
<sequence>MTVRSVELVLLLCLCLCVDPLWGQQSVAPLNVASVSVKARTETALTLEWIRAINCSYSLRFTNGTEISLPGSADGSVVNYTVSPLSPGAKHTFILYTLLRGARSSGFTITAVTTPANVGSVAVKARSETGVTLEWNKVGGSNTYSYILKQSNKSEAYAPMYWGGSVATHTVSSLSPGIKYNFTLYTVFGGERSSGYNFSAVTMPLSVARVNVTQRSETQLVISWEKANSSNISYILSHSNRTETSITDLDKSSLVNYTIPSLSPGTRYTFTLFTVFEGVRSRGLNFSSVTASVKVSGLRCEQVTGGSGLVLVWTAPGGVWTGVEVLMEGRGPQYSNRTRLELGDLRPARWYNLTLKLCSGDVRSAPVSIRCLTDPRGVIAGAVLVVLFIVFLCCLGVCVKCRRCITKRKTQHARPSSLAPIEALEEGVSRAPVRAKPQTSVLNKQLSRGTLQENPYRSPRPQ</sequence>
<feature type="chain" id="PRO_5044668871" evidence="4">
    <location>
        <begin position="24"/>
        <end position="462"/>
    </location>
</feature>
<name>A0A8B9H8A2_ASTMX</name>
<dbReference type="EMBL" id="JAICCE010000006">
    <property type="protein sequence ID" value="KAG9275832.1"/>
    <property type="molecule type" value="Genomic_DNA"/>
</dbReference>
<dbReference type="CDD" id="cd00063">
    <property type="entry name" value="FN3"/>
    <property type="match status" value="2"/>
</dbReference>
<organism evidence="7 8">
    <name type="scientific">Astyanax mexicanus</name>
    <name type="common">Blind cave fish</name>
    <name type="synonym">Astyanax fasciatus mexicanus</name>
    <dbReference type="NCBI Taxonomy" id="7994"/>
    <lineage>
        <taxon>Eukaryota</taxon>
        <taxon>Metazoa</taxon>
        <taxon>Chordata</taxon>
        <taxon>Craniata</taxon>
        <taxon>Vertebrata</taxon>
        <taxon>Euteleostomi</taxon>
        <taxon>Actinopterygii</taxon>
        <taxon>Neopterygii</taxon>
        <taxon>Teleostei</taxon>
        <taxon>Ostariophysi</taxon>
        <taxon>Characiformes</taxon>
        <taxon>Characoidei</taxon>
        <taxon>Acestrorhamphidae</taxon>
        <taxon>Acestrorhamphinae</taxon>
        <taxon>Astyanax</taxon>
    </lineage>
</organism>
<proteinExistence type="predicted"/>
<keyword evidence="3" id="KW-1133">Transmembrane helix</keyword>
<dbReference type="InterPro" id="IPR036116">
    <property type="entry name" value="FN3_sf"/>
</dbReference>
<evidence type="ECO:0000313" key="7">
    <source>
        <dbReference type="Ensembl" id="ENSAMXP00005008839.1"/>
    </source>
</evidence>
<gene>
    <name evidence="6" type="primary">PTPRH</name>
    <name evidence="6" type="ORF">AMEX_G8066</name>
</gene>
<reference evidence="6 9" key="1">
    <citation type="submission" date="2021-07" db="EMBL/GenBank/DDBJ databases">
        <authorList>
            <person name="Imarazene B."/>
            <person name="Zahm M."/>
            <person name="Klopp C."/>
            <person name="Cabau C."/>
            <person name="Beille S."/>
            <person name="Jouanno E."/>
            <person name="Castinel A."/>
            <person name="Lluch J."/>
            <person name="Gil L."/>
            <person name="Kuchtly C."/>
            <person name="Lopez Roques C."/>
            <person name="Donnadieu C."/>
            <person name="Parrinello H."/>
            <person name="Journot L."/>
            <person name="Du K."/>
            <person name="Schartl M."/>
            <person name="Retaux S."/>
            <person name="Guiguen Y."/>
        </authorList>
    </citation>
    <scope>NUCLEOTIDE SEQUENCE [LARGE SCALE GENOMIC DNA]</scope>
    <source>
        <strain evidence="6">Pach_M1</strain>
        <tissue evidence="6">Testis</tissue>
    </source>
</reference>
<dbReference type="InterPro" id="IPR050991">
    <property type="entry name" value="ECM_Regulatory_Proteins"/>
</dbReference>
<feature type="domain" description="Fibronectin type-III" evidence="5">
    <location>
        <begin position="114"/>
        <end position="205"/>
    </location>
</feature>
<protein>
    <submittedName>
        <fullName evidence="7">Protein tyrosine phosphatase receptor type H</fullName>
    </submittedName>
    <submittedName>
        <fullName evidence="6">Receptor-type tyrosine-protein phosphatase H-like isoform X1</fullName>
    </submittedName>
</protein>
<evidence type="ECO:0000313" key="6">
    <source>
        <dbReference type="EMBL" id="KAG9275832.1"/>
    </source>
</evidence>
<keyword evidence="3" id="KW-0812">Transmembrane</keyword>
<dbReference type="PANTHER" id="PTHR46708">
    <property type="entry name" value="TENASCIN"/>
    <property type="match status" value="1"/>
</dbReference>
<evidence type="ECO:0000256" key="2">
    <source>
        <dbReference type="SAM" id="MobiDB-lite"/>
    </source>
</evidence>